<accession>A0AB32WYJ3</accession>
<organism evidence="2 3">
    <name type="scientific">Theobroma cacao</name>
    <name type="common">Cacao</name>
    <name type="synonym">Cocoa</name>
    <dbReference type="NCBI Taxonomy" id="3641"/>
    <lineage>
        <taxon>Eukaryota</taxon>
        <taxon>Viridiplantae</taxon>
        <taxon>Streptophyta</taxon>
        <taxon>Embryophyta</taxon>
        <taxon>Tracheophyta</taxon>
        <taxon>Spermatophyta</taxon>
        <taxon>Magnoliopsida</taxon>
        <taxon>eudicotyledons</taxon>
        <taxon>Gunneridae</taxon>
        <taxon>Pentapetalae</taxon>
        <taxon>rosids</taxon>
        <taxon>malvids</taxon>
        <taxon>Malvales</taxon>
        <taxon>Malvaceae</taxon>
        <taxon>Byttnerioideae</taxon>
        <taxon>Theobroma</taxon>
    </lineage>
</organism>
<evidence type="ECO:0000313" key="2">
    <source>
        <dbReference type="Proteomes" id="UP000694886"/>
    </source>
</evidence>
<dbReference type="PANTHER" id="PTHR24128:SF40">
    <property type="entry name" value="SERINE_THREONINE-PROTEIN PHOSPHATASE 6 REGULATORY ANKYRIN REPEAT SUBUNIT A-LIKE"/>
    <property type="match status" value="1"/>
</dbReference>
<dbReference type="InterPro" id="IPR036770">
    <property type="entry name" value="Ankyrin_rpt-contain_sf"/>
</dbReference>
<protein>
    <submittedName>
        <fullName evidence="3">Ankyrin repeat-containing protein At5g02620</fullName>
    </submittedName>
</protein>
<dbReference type="Pfam" id="PF13606">
    <property type="entry name" value="Ank_3"/>
    <property type="match status" value="1"/>
</dbReference>
<dbReference type="Gramene" id="Tc10v2_t004890.1">
    <property type="protein sequence ID" value="Tc10v2_p004890.1"/>
    <property type="gene ID" value="Tc10v2_g004890"/>
</dbReference>
<name>A0AB32WYJ3_THECC</name>
<dbReference type="GeneID" id="18586257"/>
<dbReference type="PROSITE" id="PS50088">
    <property type="entry name" value="ANK_REPEAT"/>
    <property type="match status" value="1"/>
</dbReference>
<dbReference type="PROSITE" id="PS50297">
    <property type="entry name" value="ANK_REP_REGION"/>
    <property type="match status" value="1"/>
</dbReference>
<dbReference type="Pfam" id="PF12796">
    <property type="entry name" value="Ank_2"/>
    <property type="match status" value="1"/>
</dbReference>
<feature type="repeat" description="ANK" evidence="1">
    <location>
        <begin position="72"/>
        <end position="94"/>
    </location>
</feature>
<evidence type="ECO:0000313" key="3">
    <source>
        <dbReference type="RefSeq" id="XP_017984275.1"/>
    </source>
</evidence>
<reference evidence="3" key="2">
    <citation type="submission" date="2025-08" db="UniProtKB">
        <authorList>
            <consortium name="RefSeq"/>
        </authorList>
    </citation>
    <scope>IDENTIFICATION</scope>
</reference>
<dbReference type="Gene3D" id="1.25.40.20">
    <property type="entry name" value="Ankyrin repeat-containing domain"/>
    <property type="match status" value="1"/>
</dbReference>
<reference evidence="2" key="1">
    <citation type="journal article" date="1997" name="Nucleic Acids Res.">
        <title>tRNAscan-SE: a program for improved detection of transfer RNA genes in genomic sequence.</title>
        <authorList>
            <person name="Lowe T.M."/>
            <person name="Eddy S.R."/>
        </authorList>
    </citation>
    <scope>NUCLEOTIDE SEQUENCE [LARGE SCALE GENOMIC DNA]</scope>
    <source>
        <strain evidence="2">r\B97-61/B2</strain>
    </source>
</reference>
<dbReference type="KEGG" id="tcc:18586257"/>
<sequence length="239" mass="27417">MEFVDTPLHIASTAGHTNFAMELMNLKPSFARKLNQGGFSPLHLALQCPEIEMVVDYLLSIDKDLVRVKGREGYTPLHHAAREGNVPLLSKFLEYCPNCILDLTIRKETALHIAAQYNNLEAFEAIIDWIQRTDKFHDFEKRSALNLQDNDGITVLHIAVSNNQREMIKRLTESKKVDRNMVNQSGFIALVVLEVQAPIDRESVNILKRAKDPPLRFRRVSYLTKFGRDIEEMKPDVEF</sequence>
<dbReference type="PANTHER" id="PTHR24128">
    <property type="entry name" value="HOMEOBOX PROTEIN WARIAI"/>
    <property type="match status" value="1"/>
</dbReference>
<dbReference type="Proteomes" id="UP000694886">
    <property type="component" value="Chromosome 10"/>
</dbReference>
<dbReference type="SMART" id="SM00248">
    <property type="entry name" value="ANK"/>
    <property type="match status" value="5"/>
</dbReference>
<evidence type="ECO:0000256" key="1">
    <source>
        <dbReference type="PROSITE-ProRule" id="PRU00023"/>
    </source>
</evidence>
<dbReference type="InterPro" id="IPR002110">
    <property type="entry name" value="Ankyrin_rpt"/>
</dbReference>
<gene>
    <name evidence="3" type="primary">LOC18586257</name>
</gene>
<dbReference type="AlphaFoldDB" id="A0AB32WYJ3"/>
<dbReference type="RefSeq" id="XP_017984275.1">
    <property type="nucleotide sequence ID" value="XM_018128786.1"/>
</dbReference>
<dbReference type="SUPFAM" id="SSF48403">
    <property type="entry name" value="Ankyrin repeat"/>
    <property type="match status" value="1"/>
</dbReference>
<keyword evidence="1" id="KW-0040">ANK repeat</keyword>
<proteinExistence type="predicted"/>